<feature type="region of interest" description="Disordered" evidence="1">
    <location>
        <begin position="1"/>
        <end position="21"/>
    </location>
</feature>
<organism evidence="2 3">
    <name type="scientific">Dendrobium thyrsiflorum</name>
    <name type="common">Pinecone-like raceme dendrobium</name>
    <name type="synonym">Orchid</name>
    <dbReference type="NCBI Taxonomy" id="117978"/>
    <lineage>
        <taxon>Eukaryota</taxon>
        <taxon>Viridiplantae</taxon>
        <taxon>Streptophyta</taxon>
        <taxon>Embryophyta</taxon>
        <taxon>Tracheophyta</taxon>
        <taxon>Spermatophyta</taxon>
        <taxon>Magnoliopsida</taxon>
        <taxon>Liliopsida</taxon>
        <taxon>Asparagales</taxon>
        <taxon>Orchidaceae</taxon>
        <taxon>Epidendroideae</taxon>
        <taxon>Malaxideae</taxon>
        <taxon>Dendrobiinae</taxon>
        <taxon>Dendrobium</taxon>
    </lineage>
</organism>
<dbReference type="EMBL" id="JANQDX010000009">
    <property type="protein sequence ID" value="KAL0918053.1"/>
    <property type="molecule type" value="Genomic_DNA"/>
</dbReference>
<feature type="region of interest" description="Disordered" evidence="1">
    <location>
        <begin position="43"/>
        <end position="70"/>
    </location>
</feature>
<feature type="compositionally biased region" description="Polar residues" evidence="1">
    <location>
        <begin position="55"/>
        <end position="64"/>
    </location>
</feature>
<comment type="caution">
    <text evidence="2">The sequence shown here is derived from an EMBL/GenBank/DDBJ whole genome shotgun (WGS) entry which is preliminary data.</text>
</comment>
<proteinExistence type="predicted"/>
<accession>A0ABD0UZS4</accession>
<evidence type="ECO:0000313" key="3">
    <source>
        <dbReference type="Proteomes" id="UP001552299"/>
    </source>
</evidence>
<name>A0ABD0UZS4_DENTH</name>
<evidence type="ECO:0000256" key="1">
    <source>
        <dbReference type="SAM" id="MobiDB-lite"/>
    </source>
</evidence>
<reference evidence="2 3" key="1">
    <citation type="journal article" date="2024" name="Plant Biotechnol. J.">
        <title>Dendrobium thyrsiflorum genome and its molecular insights into genes involved in important horticultural traits.</title>
        <authorList>
            <person name="Chen B."/>
            <person name="Wang J.Y."/>
            <person name="Zheng P.J."/>
            <person name="Li K.L."/>
            <person name="Liang Y.M."/>
            <person name="Chen X.F."/>
            <person name="Zhang C."/>
            <person name="Zhao X."/>
            <person name="He X."/>
            <person name="Zhang G.Q."/>
            <person name="Liu Z.J."/>
            <person name="Xu Q."/>
        </authorList>
    </citation>
    <scope>NUCLEOTIDE SEQUENCE [LARGE SCALE GENOMIC DNA]</scope>
    <source>
        <strain evidence="2">GZMU011</strain>
    </source>
</reference>
<dbReference type="AlphaFoldDB" id="A0ABD0UZS4"/>
<sequence>MWATSATPGWRGLTSSRNPLTSYYGPSNLHRLLRSFRPPSPDYGLSNPHLLPSTVLPTSVTDYSPSDLLR</sequence>
<evidence type="ECO:0000313" key="2">
    <source>
        <dbReference type="EMBL" id="KAL0918053.1"/>
    </source>
</evidence>
<protein>
    <submittedName>
        <fullName evidence="2">Uncharacterized protein</fullName>
    </submittedName>
</protein>
<keyword evidence="3" id="KW-1185">Reference proteome</keyword>
<dbReference type="Proteomes" id="UP001552299">
    <property type="component" value="Unassembled WGS sequence"/>
</dbReference>
<gene>
    <name evidence="2" type="ORF">M5K25_010041</name>
</gene>